<dbReference type="RefSeq" id="XP_003955156.1">
    <property type="nucleotide sequence ID" value="XM_003955107.1"/>
</dbReference>
<comment type="catalytic activity">
    <reaction evidence="22">
        <text>a 5,6-dihydrouridine in mRNA + NADP(+) = a uridine in mRNA + NADPH + H(+)</text>
        <dbReference type="Rhea" id="RHEA:69855"/>
        <dbReference type="Rhea" id="RHEA-COMP:14658"/>
        <dbReference type="Rhea" id="RHEA-COMP:17789"/>
        <dbReference type="ChEBI" id="CHEBI:15378"/>
        <dbReference type="ChEBI" id="CHEBI:57783"/>
        <dbReference type="ChEBI" id="CHEBI:58349"/>
        <dbReference type="ChEBI" id="CHEBI:65315"/>
        <dbReference type="ChEBI" id="CHEBI:74443"/>
    </reaction>
    <physiologicalReaction direction="right-to-left" evidence="22">
        <dbReference type="Rhea" id="RHEA:69857"/>
    </physiologicalReaction>
</comment>
<keyword evidence="9" id="KW-0507">mRNA processing</keyword>
<dbReference type="GO" id="GO:0005737">
    <property type="term" value="C:cytoplasm"/>
    <property type="evidence" value="ECO:0007669"/>
    <property type="project" value="UniProtKB-SubCell"/>
</dbReference>
<accession>H2ANS1</accession>
<evidence type="ECO:0000256" key="6">
    <source>
        <dbReference type="ARBA" id="ARBA00022490"/>
    </source>
</evidence>
<keyword evidence="11 24" id="KW-0479">Metal-binding</keyword>
<dbReference type="OrthoDB" id="259935at2759"/>
<dbReference type="FunCoup" id="H2ANS1">
    <property type="interactions" value="978"/>
</dbReference>
<comment type="catalytic activity">
    <reaction evidence="20">
        <text>5,6-dihydrouridine(47) in tRNA + NAD(+) = uridine(47) in tRNA + NADH + H(+)</text>
        <dbReference type="Rhea" id="RHEA:53364"/>
        <dbReference type="Rhea" id="RHEA-COMP:13539"/>
        <dbReference type="Rhea" id="RHEA-COMP:13540"/>
        <dbReference type="ChEBI" id="CHEBI:15378"/>
        <dbReference type="ChEBI" id="CHEBI:57540"/>
        <dbReference type="ChEBI" id="CHEBI:57945"/>
        <dbReference type="ChEBI" id="CHEBI:65315"/>
        <dbReference type="ChEBI" id="CHEBI:74443"/>
        <dbReference type="EC" id="1.3.1.89"/>
    </reaction>
    <physiologicalReaction direction="right-to-left" evidence="20">
        <dbReference type="Rhea" id="RHEA:53366"/>
    </physiologicalReaction>
</comment>
<keyword evidence="7 25" id="KW-0285">Flavoprotein</keyword>
<keyword evidence="16 25" id="KW-0560">Oxidoreductase</keyword>
<dbReference type="Proteomes" id="UP000005220">
    <property type="component" value="Chromosome 1"/>
</dbReference>
<dbReference type="InterPro" id="IPR035587">
    <property type="entry name" value="DUS-like_FMN-bd"/>
</dbReference>
<dbReference type="GO" id="GO:0106414">
    <property type="term" value="F:mRNA dihydrouridine synthase activity"/>
    <property type="evidence" value="ECO:0007669"/>
    <property type="project" value="RHEA"/>
</dbReference>
<evidence type="ECO:0000256" key="4">
    <source>
        <dbReference type="ARBA" id="ARBA00012376"/>
    </source>
</evidence>
<feature type="compositionally biased region" description="Basic residues" evidence="26">
    <location>
        <begin position="65"/>
        <end position="79"/>
    </location>
</feature>
<dbReference type="InterPro" id="IPR018517">
    <property type="entry name" value="tRNA_hU_synthase_CS"/>
</dbReference>
<keyword evidence="17 25" id="KW-0520">NAD</keyword>
<dbReference type="InterPro" id="IPR013785">
    <property type="entry name" value="Aldolase_TIM"/>
</dbReference>
<comment type="catalytic activity">
    <reaction evidence="23">
        <text>5,6-dihydrouridine(47) in tRNA + NADP(+) = uridine(47) in tRNA + NADPH + H(+)</text>
        <dbReference type="Rhea" id="RHEA:53360"/>
        <dbReference type="Rhea" id="RHEA-COMP:13539"/>
        <dbReference type="Rhea" id="RHEA-COMP:13540"/>
        <dbReference type="ChEBI" id="CHEBI:15378"/>
        <dbReference type="ChEBI" id="CHEBI:57783"/>
        <dbReference type="ChEBI" id="CHEBI:58349"/>
        <dbReference type="ChEBI" id="CHEBI:65315"/>
        <dbReference type="ChEBI" id="CHEBI:74443"/>
        <dbReference type="EC" id="1.3.1.89"/>
    </reaction>
    <physiologicalReaction direction="right-to-left" evidence="23">
        <dbReference type="Rhea" id="RHEA:53362"/>
    </physiologicalReaction>
</comment>
<keyword evidence="15 25" id="KW-0521">NADP</keyword>
<feature type="region of interest" description="Disordered" evidence="26">
    <location>
        <begin position="1"/>
        <end position="90"/>
    </location>
</feature>
<evidence type="ECO:0000256" key="8">
    <source>
        <dbReference type="ARBA" id="ARBA00022643"/>
    </source>
</evidence>
<evidence type="ECO:0000256" key="24">
    <source>
        <dbReference type="PROSITE-ProRule" id="PRU00723"/>
    </source>
</evidence>
<dbReference type="SUPFAM" id="SSF51395">
    <property type="entry name" value="FMN-linked oxidoreductases"/>
    <property type="match status" value="1"/>
</dbReference>
<feature type="compositionally biased region" description="Basic and acidic residues" evidence="26">
    <location>
        <begin position="238"/>
        <end position="249"/>
    </location>
</feature>
<evidence type="ECO:0000256" key="16">
    <source>
        <dbReference type="ARBA" id="ARBA00023002"/>
    </source>
</evidence>
<evidence type="ECO:0000256" key="12">
    <source>
        <dbReference type="ARBA" id="ARBA00022737"/>
    </source>
</evidence>
<dbReference type="GO" id="GO:0003723">
    <property type="term" value="F:RNA binding"/>
    <property type="evidence" value="ECO:0007669"/>
    <property type="project" value="TreeGrafter"/>
</dbReference>
<feature type="compositionally biased region" description="Basic and acidic residues" evidence="26">
    <location>
        <begin position="1"/>
        <end position="32"/>
    </location>
</feature>
<dbReference type="InterPro" id="IPR000571">
    <property type="entry name" value="Znf_CCCH"/>
</dbReference>
<evidence type="ECO:0000256" key="11">
    <source>
        <dbReference type="ARBA" id="ARBA00022723"/>
    </source>
</evidence>
<dbReference type="GO" id="GO:0008270">
    <property type="term" value="F:zinc ion binding"/>
    <property type="evidence" value="ECO:0007669"/>
    <property type="project" value="UniProtKB-KW"/>
</dbReference>
<dbReference type="GO" id="GO:0006397">
    <property type="term" value="P:mRNA processing"/>
    <property type="evidence" value="ECO:0007669"/>
    <property type="project" value="UniProtKB-KW"/>
</dbReference>
<dbReference type="Pfam" id="PF01207">
    <property type="entry name" value="Dus"/>
    <property type="match status" value="1"/>
</dbReference>
<dbReference type="GeneID" id="13887069"/>
<evidence type="ECO:0000256" key="18">
    <source>
        <dbReference type="ARBA" id="ARBA00023242"/>
    </source>
</evidence>
<dbReference type="GO" id="GO:0050660">
    <property type="term" value="F:flavin adenine dinucleotide binding"/>
    <property type="evidence" value="ECO:0007669"/>
    <property type="project" value="UniProtKB-UniRule"/>
</dbReference>
<evidence type="ECO:0000256" key="14">
    <source>
        <dbReference type="ARBA" id="ARBA00022833"/>
    </source>
</evidence>
<evidence type="ECO:0000256" key="10">
    <source>
        <dbReference type="ARBA" id="ARBA00022694"/>
    </source>
</evidence>
<dbReference type="KEGG" id="kaf:KAFR_0A05860"/>
<comment type="function">
    <text evidence="19">Catalyzes the synthesis of dihydrouridine, a modified base found in the D-loop of most tRNAs. Specifically modifies U47 in cytoplasmic tRNAs. Catalyzes the synthesis of dihydrouridine in some mRNAs, thereby affecting their translation.</text>
</comment>
<organism evidence="28 29">
    <name type="scientific">Kazachstania africana (strain ATCC 22294 / BCRC 22015 / CBS 2517 / CECT 1963 / NBRC 1671 / NRRL Y-8276)</name>
    <name type="common">Yeast</name>
    <name type="synonym">Kluyveromyces africanus</name>
    <dbReference type="NCBI Taxonomy" id="1071382"/>
    <lineage>
        <taxon>Eukaryota</taxon>
        <taxon>Fungi</taxon>
        <taxon>Dikarya</taxon>
        <taxon>Ascomycota</taxon>
        <taxon>Saccharomycotina</taxon>
        <taxon>Saccharomycetes</taxon>
        <taxon>Saccharomycetales</taxon>
        <taxon>Saccharomycetaceae</taxon>
        <taxon>Kazachstania</taxon>
    </lineage>
</organism>
<comment type="subcellular location">
    <subcellularLocation>
        <location evidence="3">Cytoplasm</location>
    </subcellularLocation>
    <subcellularLocation>
        <location evidence="2">Nucleus</location>
    </subcellularLocation>
</comment>
<keyword evidence="10 25" id="KW-0819">tRNA processing</keyword>
<dbReference type="HOGENOM" id="CLU_013299_7_0_1"/>
<evidence type="ECO:0000256" key="5">
    <source>
        <dbReference type="ARBA" id="ARBA00022143"/>
    </source>
</evidence>
<evidence type="ECO:0000256" key="19">
    <source>
        <dbReference type="ARBA" id="ARBA00045934"/>
    </source>
</evidence>
<dbReference type="Gene3D" id="3.20.20.70">
    <property type="entry name" value="Aldolase class I"/>
    <property type="match status" value="1"/>
</dbReference>
<comment type="catalytic activity">
    <reaction evidence="21">
        <text>a 5,6-dihydrouridine in mRNA + NAD(+) = a uridine in mRNA + NADH + H(+)</text>
        <dbReference type="Rhea" id="RHEA:69851"/>
        <dbReference type="Rhea" id="RHEA-COMP:14658"/>
        <dbReference type="Rhea" id="RHEA-COMP:17789"/>
        <dbReference type="ChEBI" id="CHEBI:15378"/>
        <dbReference type="ChEBI" id="CHEBI:57540"/>
        <dbReference type="ChEBI" id="CHEBI:57945"/>
        <dbReference type="ChEBI" id="CHEBI:65315"/>
        <dbReference type="ChEBI" id="CHEBI:74443"/>
    </reaction>
    <physiologicalReaction direction="right-to-left" evidence="21">
        <dbReference type="Rhea" id="RHEA:69853"/>
    </physiologicalReaction>
</comment>
<gene>
    <name evidence="28" type="primary">KAFR0A05860</name>
    <name evidence="28" type="ORF">KAFR_0A05860</name>
</gene>
<feature type="domain" description="C3H1-type" evidence="27">
    <location>
        <begin position="90"/>
        <end position="121"/>
    </location>
</feature>
<keyword evidence="13 24" id="KW-0863">Zinc-finger</keyword>
<feature type="domain" description="C3H1-type" evidence="27">
    <location>
        <begin position="134"/>
        <end position="163"/>
    </location>
</feature>
<keyword evidence="18" id="KW-0539">Nucleus</keyword>
<dbReference type="PROSITE" id="PS01136">
    <property type="entry name" value="UPF0034"/>
    <property type="match status" value="1"/>
</dbReference>
<dbReference type="CDD" id="cd02801">
    <property type="entry name" value="DUS_like_FMN"/>
    <property type="match status" value="1"/>
</dbReference>
<evidence type="ECO:0000256" key="7">
    <source>
        <dbReference type="ARBA" id="ARBA00022630"/>
    </source>
</evidence>
<evidence type="ECO:0000256" key="3">
    <source>
        <dbReference type="ARBA" id="ARBA00004496"/>
    </source>
</evidence>
<keyword evidence="29" id="KW-1185">Reference proteome</keyword>
<keyword evidence="14 24" id="KW-0862">Zinc</keyword>
<dbReference type="InParanoid" id="H2ANS1"/>
<dbReference type="STRING" id="1071382.H2ANS1"/>
<keyword evidence="6" id="KW-0963">Cytoplasm</keyword>
<feature type="zinc finger region" description="C3H1-type" evidence="24">
    <location>
        <begin position="90"/>
        <end position="121"/>
    </location>
</feature>
<feature type="compositionally biased region" description="Basic and acidic residues" evidence="26">
    <location>
        <begin position="80"/>
        <end position="90"/>
    </location>
</feature>
<comment type="cofactor">
    <cofactor evidence="1 25">
        <name>FMN</name>
        <dbReference type="ChEBI" id="CHEBI:58210"/>
    </cofactor>
</comment>
<proteinExistence type="inferred from homology"/>
<feature type="zinc finger region" description="C3H1-type" evidence="24">
    <location>
        <begin position="134"/>
        <end position="163"/>
    </location>
</feature>
<dbReference type="EC" id="1.3.1.89" evidence="4 25"/>
<dbReference type="FunFam" id="3.20.20.70:FF:000145">
    <property type="entry name" value="tRNA-dihydrouridine(47) synthase [NAD(P)(+)]"/>
    <property type="match status" value="1"/>
</dbReference>
<evidence type="ECO:0000256" key="20">
    <source>
        <dbReference type="ARBA" id="ARBA00048266"/>
    </source>
</evidence>
<evidence type="ECO:0000313" key="28">
    <source>
        <dbReference type="EMBL" id="CCF56021.1"/>
    </source>
</evidence>
<evidence type="ECO:0000256" key="23">
    <source>
        <dbReference type="ARBA" id="ARBA00049513"/>
    </source>
</evidence>
<sequence>MSVENKRAADSGEVAVKRQDTRDSKGIAHLKPEYIVSTVTSHAAPVQYNDEEQTSSDRQLDSGTNKKKNYNNNKKKKRGQNKDRDNRQVKEKNALCPKLIVSGNPEDCLFGETCRFNHDVEAYLKDKKPEIKVDTFKVCPVWETLGYCPMGYKCRFLSTHSTESKPTNVTVANKELNHIAFDKKSDLIKKRFPFEKSEEILEILDSFQQEQRDLKSNDNTEEATNTASTVDCPQVRHRNAEVDSKRERQKDLYNKYKDTRYWSNEKKSLDFKRKKILSPLTTVGNLPYRRLMVKYGCDVTYSEMALGVPLIQGTNSEWALPKCHSSEKEYGVQIACSKQWQAAKATEALVSHINNVNEVNLNSGCPIDLLYRQGSGSALLDNPARLIRCLNSMNYVSGDVPVTVKIRSGTKDGHAIADSLVKRLVWETDVAAITLHGRSRQQRYTKLADWDYVSLTAKSLRESELEFSQSEQFKDSHSRDKPIQFVGNGDVNNWEDWYRILDGDSNIDSIMVARGALIKPWIFEEIESQQYLDKTPVERVDILRDYSRFAMEHWGTDEYGISQCRRFFCEFMSFFHRYIPMGICERYPVKLNERPPNWIGRDDTETLLGSTDVSDWIKLSEVFFGPVDDSFVFTPKHKSNSYQQPSK</sequence>
<evidence type="ECO:0000256" key="13">
    <source>
        <dbReference type="ARBA" id="ARBA00022771"/>
    </source>
</evidence>
<keyword evidence="8 25" id="KW-0288">FMN</keyword>
<dbReference type="FunFam" id="4.10.1000.10:FF:000029">
    <property type="entry name" value="tRNA-dihydrouridine(47) synthase [NAD(P)(+)]"/>
    <property type="match status" value="1"/>
</dbReference>
<keyword evidence="12" id="KW-0677">Repeat</keyword>
<dbReference type="GO" id="GO:0102265">
    <property type="term" value="F:tRNA-dihydrouridine47 synthase activity"/>
    <property type="evidence" value="ECO:0007669"/>
    <property type="project" value="UniProtKB-EC"/>
</dbReference>
<dbReference type="PROSITE" id="PS50103">
    <property type="entry name" value="ZF_C3H1"/>
    <property type="match status" value="2"/>
</dbReference>
<dbReference type="PANTHER" id="PTHR45846:SF1">
    <property type="entry name" value="TRNA-DIHYDROURIDINE(47) SYNTHASE [NAD(P)(+)]-LIKE"/>
    <property type="match status" value="1"/>
</dbReference>
<dbReference type="PANTHER" id="PTHR45846">
    <property type="entry name" value="TRNA-DIHYDROURIDINE(47) SYNTHASE [NAD(P)(+)]-LIKE"/>
    <property type="match status" value="1"/>
</dbReference>
<evidence type="ECO:0000256" key="2">
    <source>
        <dbReference type="ARBA" id="ARBA00004123"/>
    </source>
</evidence>
<dbReference type="EMBL" id="HE650821">
    <property type="protein sequence ID" value="CCF56021.1"/>
    <property type="molecule type" value="Genomic_DNA"/>
</dbReference>
<protein>
    <recommendedName>
        <fullName evidence="5 25">tRNA-dihydrouridine(47) synthase [NAD(P)(+)]</fullName>
        <ecNumber evidence="4 25">1.3.1.89</ecNumber>
    </recommendedName>
    <alternativeName>
        <fullName evidence="25">tRNA-dihydrouridine synthase 3</fullName>
    </alternativeName>
</protein>
<evidence type="ECO:0000256" key="17">
    <source>
        <dbReference type="ARBA" id="ARBA00023027"/>
    </source>
</evidence>
<evidence type="ECO:0000256" key="22">
    <source>
        <dbReference type="ARBA" id="ARBA00049447"/>
    </source>
</evidence>
<evidence type="ECO:0000256" key="9">
    <source>
        <dbReference type="ARBA" id="ARBA00022664"/>
    </source>
</evidence>
<dbReference type="eggNOG" id="KOG2333">
    <property type="taxonomic scope" value="Eukaryota"/>
</dbReference>
<feature type="region of interest" description="Disordered" evidence="26">
    <location>
        <begin position="212"/>
        <end position="249"/>
    </location>
</feature>
<evidence type="ECO:0000256" key="26">
    <source>
        <dbReference type="SAM" id="MobiDB-lite"/>
    </source>
</evidence>
<evidence type="ECO:0000259" key="27">
    <source>
        <dbReference type="PROSITE" id="PS50103"/>
    </source>
</evidence>
<evidence type="ECO:0000256" key="15">
    <source>
        <dbReference type="ARBA" id="ARBA00022857"/>
    </source>
</evidence>
<dbReference type="GO" id="GO:0034399">
    <property type="term" value="C:nuclear periphery"/>
    <property type="evidence" value="ECO:0007669"/>
    <property type="project" value="EnsemblFungi"/>
</dbReference>
<reference evidence="28 29" key="1">
    <citation type="journal article" date="2011" name="Proc. Natl. Acad. Sci. U.S.A.">
        <title>Evolutionary erosion of yeast sex chromosomes by mating-type switching accidents.</title>
        <authorList>
            <person name="Gordon J.L."/>
            <person name="Armisen D."/>
            <person name="Proux-Wera E."/>
            <person name="Oheigeartaigh S.S."/>
            <person name="Byrne K.P."/>
            <person name="Wolfe K.H."/>
        </authorList>
    </citation>
    <scope>NUCLEOTIDE SEQUENCE [LARGE SCALE GENOMIC DNA]</scope>
    <source>
        <strain evidence="29">ATCC 22294 / BCRC 22015 / CBS 2517 / CECT 1963 / NBRC 1671 / NRRL Y-8276</strain>
    </source>
</reference>
<evidence type="ECO:0000256" key="1">
    <source>
        <dbReference type="ARBA" id="ARBA00001917"/>
    </source>
</evidence>
<comment type="similarity">
    <text evidence="25">Belongs to the dus family. Dus3 subfamily.</text>
</comment>
<feature type="compositionally biased region" description="Polar residues" evidence="26">
    <location>
        <begin position="222"/>
        <end position="231"/>
    </location>
</feature>
<evidence type="ECO:0000256" key="21">
    <source>
        <dbReference type="ARBA" id="ARBA00048342"/>
    </source>
</evidence>
<dbReference type="Pfam" id="PF25585">
    <property type="entry name" value="zf-CCCH_DUS3L"/>
    <property type="match status" value="2"/>
</dbReference>
<dbReference type="AlphaFoldDB" id="H2ANS1"/>
<dbReference type="Gene3D" id="4.10.1000.10">
    <property type="entry name" value="Zinc finger, CCCH-type"/>
    <property type="match status" value="1"/>
</dbReference>
<name>H2ANS1_KAZAF</name>
<evidence type="ECO:0000256" key="25">
    <source>
        <dbReference type="RuleBase" id="RU291113"/>
    </source>
</evidence>
<evidence type="ECO:0000313" key="29">
    <source>
        <dbReference type="Proteomes" id="UP000005220"/>
    </source>
</evidence>